<dbReference type="RefSeq" id="WP_107987999.1">
    <property type="nucleotide sequence ID" value="NZ_QAYG01000001.1"/>
</dbReference>
<dbReference type="Proteomes" id="UP000244081">
    <property type="component" value="Unassembled WGS sequence"/>
</dbReference>
<dbReference type="InterPro" id="IPR021270">
    <property type="entry name" value="DUF2849"/>
</dbReference>
<reference evidence="1 2" key="1">
    <citation type="submission" date="2018-04" db="EMBL/GenBank/DDBJ databases">
        <title>Genomic Encyclopedia of Archaeal and Bacterial Type Strains, Phase II (KMG-II): from individual species to whole genera.</title>
        <authorList>
            <person name="Goeker M."/>
        </authorList>
    </citation>
    <scope>NUCLEOTIDE SEQUENCE [LARGE SCALE GENOMIC DNA]</scope>
    <source>
        <strain evidence="1 2">DSM 23382</strain>
    </source>
</reference>
<organism evidence="1 2">
    <name type="scientific">Breoghania corrubedonensis</name>
    <dbReference type="NCBI Taxonomy" id="665038"/>
    <lineage>
        <taxon>Bacteria</taxon>
        <taxon>Pseudomonadati</taxon>
        <taxon>Pseudomonadota</taxon>
        <taxon>Alphaproteobacteria</taxon>
        <taxon>Hyphomicrobiales</taxon>
        <taxon>Stappiaceae</taxon>
        <taxon>Breoghania</taxon>
    </lineage>
</organism>
<evidence type="ECO:0000313" key="2">
    <source>
        <dbReference type="Proteomes" id="UP000244081"/>
    </source>
</evidence>
<dbReference type="AlphaFoldDB" id="A0A2T5VF98"/>
<dbReference type="OrthoDB" id="9815695at2"/>
<protein>
    <submittedName>
        <fullName evidence="1">Uncharacterized protein DUF2849</fullName>
    </submittedName>
</protein>
<dbReference type="EMBL" id="QAYG01000001">
    <property type="protein sequence ID" value="PTW62427.1"/>
    <property type="molecule type" value="Genomic_DNA"/>
</dbReference>
<keyword evidence="2" id="KW-1185">Reference proteome</keyword>
<dbReference type="Pfam" id="PF11011">
    <property type="entry name" value="DUF2849"/>
    <property type="match status" value="1"/>
</dbReference>
<accession>A0A2T5VF98</accession>
<sequence>MKTICKLVTANRLADGEVVWLGAHGAWVETIDGALVLEDAAAVEAAEAAAARAVAANEVVDVGTIDVTRQGSGVVPVRLRERIRAAGPTFRTDLGKQAQASRASNAA</sequence>
<comment type="caution">
    <text evidence="1">The sequence shown here is derived from an EMBL/GenBank/DDBJ whole genome shotgun (WGS) entry which is preliminary data.</text>
</comment>
<proteinExistence type="predicted"/>
<name>A0A2T5VF98_9HYPH</name>
<evidence type="ECO:0000313" key="1">
    <source>
        <dbReference type="EMBL" id="PTW62427.1"/>
    </source>
</evidence>
<gene>
    <name evidence="1" type="ORF">C8N35_101470</name>
</gene>